<dbReference type="Pfam" id="PF14214">
    <property type="entry name" value="Helitron_like_N"/>
    <property type="match status" value="1"/>
</dbReference>
<organism evidence="2 3">
    <name type="scientific">Strongyloides papillosus</name>
    <name type="common">Intestinal threadworm</name>
    <dbReference type="NCBI Taxonomy" id="174720"/>
    <lineage>
        <taxon>Eukaryota</taxon>
        <taxon>Metazoa</taxon>
        <taxon>Ecdysozoa</taxon>
        <taxon>Nematoda</taxon>
        <taxon>Chromadorea</taxon>
        <taxon>Rhabditida</taxon>
        <taxon>Tylenchina</taxon>
        <taxon>Panagrolaimomorpha</taxon>
        <taxon>Strongyloidoidea</taxon>
        <taxon>Strongyloididae</taxon>
        <taxon>Strongyloides</taxon>
    </lineage>
</organism>
<dbReference type="AlphaFoldDB" id="A0A0N5B3Z8"/>
<dbReference type="SUPFAM" id="SSF54001">
    <property type="entry name" value="Cysteine proteinases"/>
    <property type="match status" value="1"/>
</dbReference>
<evidence type="ECO:0000259" key="1">
    <source>
        <dbReference type="Pfam" id="PF14214"/>
    </source>
</evidence>
<evidence type="ECO:0000313" key="3">
    <source>
        <dbReference type="WBParaSite" id="SPAL_0000080100.1"/>
    </source>
</evidence>
<keyword evidence="2" id="KW-1185">Reference proteome</keyword>
<protein>
    <submittedName>
        <fullName evidence="3">Helitron_like_N domain-containing protein</fullName>
    </submittedName>
</protein>
<accession>A0A0N5B3Z8</accession>
<dbReference type="STRING" id="174720.A0A0N5B3Z8"/>
<dbReference type="PANTHER" id="PTHR45786">
    <property type="entry name" value="DNA BINDING PROTEIN-LIKE"/>
    <property type="match status" value="1"/>
</dbReference>
<proteinExistence type="predicted"/>
<dbReference type="PANTHER" id="PTHR45786:SF74">
    <property type="entry name" value="ATP-DEPENDENT DNA HELICASE"/>
    <property type="match status" value="1"/>
</dbReference>
<dbReference type="InterPro" id="IPR038765">
    <property type="entry name" value="Papain-like_cys_pep_sf"/>
</dbReference>
<feature type="domain" description="Helitron helicase-like" evidence="1">
    <location>
        <begin position="813"/>
        <end position="973"/>
    </location>
</feature>
<reference evidence="3" key="1">
    <citation type="submission" date="2017-02" db="UniProtKB">
        <authorList>
            <consortium name="WormBaseParasite"/>
        </authorList>
    </citation>
    <scope>IDENTIFICATION</scope>
</reference>
<dbReference type="Proteomes" id="UP000046392">
    <property type="component" value="Unplaced"/>
</dbReference>
<sequence>MCQASLGRNNQCTAMSFASLIMACIKSPLNWDKVDINNVLNQGNILYERSVNYLRSTNYSIDGRGYLSVTNIIRETTLFNRKIIFSTASCYSYVGRGLTVSRDEVVFGYVSLSEALNRLVNRHKFLILIANERTSSIMHHDGAFFLFDPHSMDQFGKYCSNGVACMIMFNTISDLIEHLQANQVCNNSIFDLDGVNISVENISESNSDISTIRNNVKGRLSKIVKKEPTHLSKKNKKIDSKLNEEISLLKIRYDKYCIETLKINEVFDKNPIKGSLINNEEPMGIDICKNNVSEKLMDFDADIDSTLKEIIVVENKIKKCKKLNDKKKLQVHLNRLHKKMSTETVKTESNDILNIIECDLNKNVTISNEESMEVDTSQNNISKNPIKFDVDFKNNIEQLGSINKSIEISKRKSRKFDMKLSRFKKNLSKDFLNIKGISKKNKKQSNISLVNDILVNVANLNITKKLKNKERIKKRLSRLSSNVIYRDYQVDYIVKALDSIQEANDFTKKREKSKKSLKKQKLFPARNEEIIPDEHYLGSLYTGCEHCQAMFYEKESKYKQCCEFGGVKEYERLFNNFPKFIKNLFIGEDEESIYFKKHCRRINDKFAFASYTSQQRDFKTSGSPTFVLHGEAKRVINTAVPENKDNLSYGQLYFYGPDVAEDIRNKNVNALIEISVNNSLTHIISKINMLALSYKHFGDYIREQELKHKNENKAVPIYKLVLKPPANKNDRVRNLPEVTEIAAIFQSEDGEVPDYNVLLCNKTGKLETLSHFSPLKDPATYPLFFPTGAFGWEEKKTYKKGNEQRSLTKLVYYQNLIAVRPLFNPLHHGGLLFQLFVVDAYTAIERDRLNYVIKLNKELKQKNNKKIEDLLEDYLIGDEDNEEAAKKSERIKLFSSYIGSRRFMHLGYQDGMAIVRKFGKPDFFITMTTNPNWREITENLYPGQLPNDRHDLIARVFKHKSDALIHDLKENKIM</sequence>
<name>A0A0N5B3Z8_STREA</name>
<dbReference type="WBParaSite" id="SPAL_0000080100.1">
    <property type="protein sequence ID" value="SPAL_0000080100.1"/>
    <property type="gene ID" value="SPAL_0000080100"/>
</dbReference>
<dbReference type="Gene3D" id="3.90.70.120">
    <property type="match status" value="1"/>
</dbReference>
<dbReference type="InterPro" id="IPR025476">
    <property type="entry name" value="Helitron_helicase-like"/>
</dbReference>
<evidence type="ECO:0000313" key="2">
    <source>
        <dbReference type="Proteomes" id="UP000046392"/>
    </source>
</evidence>